<organism evidence="1 2">
    <name type="scientific">Aspergillus niger ATCC 13496</name>
    <dbReference type="NCBI Taxonomy" id="1353008"/>
    <lineage>
        <taxon>Eukaryota</taxon>
        <taxon>Fungi</taxon>
        <taxon>Dikarya</taxon>
        <taxon>Ascomycota</taxon>
        <taxon>Pezizomycotina</taxon>
        <taxon>Eurotiomycetes</taxon>
        <taxon>Eurotiomycetidae</taxon>
        <taxon>Eurotiales</taxon>
        <taxon>Aspergillaceae</taxon>
        <taxon>Aspergillus</taxon>
        <taxon>Aspergillus subgen. Circumdati</taxon>
    </lineage>
</organism>
<evidence type="ECO:0000313" key="2">
    <source>
        <dbReference type="Proteomes" id="UP000253845"/>
    </source>
</evidence>
<name>A0A370C2C6_ASPNG</name>
<protein>
    <submittedName>
        <fullName evidence="1">Uncharacterized protein</fullName>
    </submittedName>
</protein>
<sequence length="123" mass="14178">MKGILAFQTVTDDALEKILNPRKSTSSSGRRKTTVTDDLDNPESYMFEEYIFQQLNHLRQVNCLRRPLQLIVSTAHTERGASGDQLYSLYLSREFIEDEDPPSYAGRHYQLYQARTMPASWTG</sequence>
<proteinExistence type="predicted"/>
<evidence type="ECO:0000313" key="1">
    <source>
        <dbReference type="EMBL" id="RDH21071.1"/>
    </source>
</evidence>
<dbReference type="AlphaFoldDB" id="A0A370C2C6"/>
<gene>
    <name evidence="1" type="ORF">M747DRAFT_305031</name>
</gene>
<dbReference type="VEuPathDB" id="FungiDB:M747DRAFT_305031"/>
<dbReference type="Proteomes" id="UP000253845">
    <property type="component" value="Unassembled WGS sequence"/>
</dbReference>
<dbReference type="EMBL" id="KZ851912">
    <property type="protein sequence ID" value="RDH21071.1"/>
    <property type="molecule type" value="Genomic_DNA"/>
</dbReference>
<accession>A0A370C2C6</accession>
<reference evidence="1 2" key="1">
    <citation type="submission" date="2018-07" db="EMBL/GenBank/DDBJ databases">
        <title>Section-level genome sequencing of Aspergillus section Nigri to investigate inter- and intra-species variation.</title>
        <authorList>
            <consortium name="DOE Joint Genome Institute"/>
            <person name="Vesth T.C."/>
            <person name="Nybo J.L."/>
            <person name="Theobald S."/>
            <person name="Frisvad J.C."/>
            <person name="Larsen T.O."/>
            <person name="Nielsen K.F."/>
            <person name="Hoof J.B."/>
            <person name="Brandl J."/>
            <person name="Salamov A."/>
            <person name="Riley R."/>
            <person name="Gladden J.M."/>
            <person name="Phatale P."/>
            <person name="Nielsen M.T."/>
            <person name="Lyhne E.K."/>
            <person name="Kogle M.E."/>
            <person name="Strasser K."/>
            <person name="McDonnell E."/>
            <person name="Barry K."/>
            <person name="Clum A."/>
            <person name="Chen C."/>
            <person name="Nolan M."/>
            <person name="Sandor L."/>
            <person name="Kuo A."/>
            <person name="Lipzen A."/>
            <person name="Hainaut M."/>
            <person name="Drula E."/>
            <person name="Tsang A."/>
            <person name="Magnuson J.K."/>
            <person name="Henrissat B."/>
            <person name="Wiebenga A."/>
            <person name="Simmons B.A."/>
            <person name="Makela M.R."/>
            <person name="De vries R.P."/>
            <person name="Grigoriev I.V."/>
            <person name="Mortensen U.H."/>
            <person name="Baker S.E."/>
            <person name="Andersen M.R."/>
        </authorList>
    </citation>
    <scope>NUCLEOTIDE SEQUENCE [LARGE SCALE GENOMIC DNA]</scope>
    <source>
        <strain evidence="1 2">ATCC 13496</strain>
    </source>
</reference>